<reference evidence="2" key="1">
    <citation type="journal article" date="2023" name="Mol. Phylogenet. Evol.">
        <title>Genome-scale phylogeny and comparative genomics of the fungal order Sordariales.</title>
        <authorList>
            <person name="Hensen N."/>
            <person name="Bonometti L."/>
            <person name="Westerberg I."/>
            <person name="Brannstrom I.O."/>
            <person name="Guillou S."/>
            <person name="Cros-Aarteil S."/>
            <person name="Calhoun S."/>
            <person name="Haridas S."/>
            <person name="Kuo A."/>
            <person name="Mondo S."/>
            <person name="Pangilinan J."/>
            <person name="Riley R."/>
            <person name="LaButti K."/>
            <person name="Andreopoulos B."/>
            <person name="Lipzen A."/>
            <person name="Chen C."/>
            <person name="Yan M."/>
            <person name="Daum C."/>
            <person name="Ng V."/>
            <person name="Clum A."/>
            <person name="Steindorff A."/>
            <person name="Ohm R.A."/>
            <person name="Martin F."/>
            <person name="Silar P."/>
            <person name="Natvig D.O."/>
            <person name="Lalanne C."/>
            <person name="Gautier V."/>
            <person name="Ament-Velasquez S.L."/>
            <person name="Kruys A."/>
            <person name="Hutchinson M.I."/>
            <person name="Powell A.J."/>
            <person name="Barry K."/>
            <person name="Miller A.N."/>
            <person name="Grigoriev I.V."/>
            <person name="Debuchy R."/>
            <person name="Gladieux P."/>
            <person name="Hiltunen Thoren M."/>
            <person name="Johannesson H."/>
        </authorList>
    </citation>
    <scope>NUCLEOTIDE SEQUENCE</scope>
    <source>
        <strain evidence="2">CBS 757.83</strain>
    </source>
</reference>
<protein>
    <submittedName>
        <fullName evidence="2">Uncharacterized protein</fullName>
    </submittedName>
</protein>
<evidence type="ECO:0000313" key="3">
    <source>
        <dbReference type="Proteomes" id="UP001305647"/>
    </source>
</evidence>
<name>A0AAN6PV22_9PEZI</name>
<proteinExistence type="predicted"/>
<reference evidence="2" key="2">
    <citation type="submission" date="2023-05" db="EMBL/GenBank/DDBJ databases">
        <authorList>
            <consortium name="Lawrence Berkeley National Laboratory"/>
            <person name="Steindorff A."/>
            <person name="Hensen N."/>
            <person name="Bonometti L."/>
            <person name="Westerberg I."/>
            <person name="Brannstrom I.O."/>
            <person name="Guillou S."/>
            <person name="Cros-Aarteil S."/>
            <person name="Calhoun S."/>
            <person name="Haridas S."/>
            <person name="Kuo A."/>
            <person name="Mondo S."/>
            <person name="Pangilinan J."/>
            <person name="Riley R."/>
            <person name="Labutti K."/>
            <person name="Andreopoulos B."/>
            <person name="Lipzen A."/>
            <person name="Chen C."/>
            <person name="Yanf M."/>
            <person name="Daum C."/>
            <person name="Ng V."/>
            <person name="Clum A."/>
            <person name="Ohm R."/>
            <person name="Martin F."/>
            <person name="Silar P."/>
            <person name="Natvig D."/>
            <person name="Lalanne C."/>
            <person name="Gautier V."/>
            <person name="Ament-Velasquez S.L."/>
            <person name="Kruys A."/>
            <person name="Hutchinson M.I."/>
            <person name="Powell A.J."/>
            <person name="Barry K."/>
            <person name="Miller A.N."/>
            <person name="Grigoriev I.V."/>
            <person name="Debuchy R."/>
            <person name="Gladieux P."/>
            <person name="Thoren M.H."/>
            <person name="Johannesson H."/>
        </authorList>
    </citation>
    <scope>NUCLEOTIDE SEQUENCE</scope>
    <source>
        <strain evidence="2">CBS 757.83</strain>
    </source>
</reference>
<keyword evidence="3" id="KW-1185">Reference proteome</keyword>
<dbReference type="EMBL" id="MU863658">
    <property type="protein sequence ID" value="KAK4098475.1"/>
    <property type="molecule type" value="Genomic_DNA"/>
</dbReference>
<sequence>MVFKVKRIMIAAGLRDGNGVFYFLCIMFDIHPHARHPQKLHLTEKEKEFKVADWQLPKTGTRANANKLIVPAAPSVDPFHYSPSLATPRHATPCRRHHHRQSVPPGLPPPVTSRARSCGRVRPAFSF</sequence>
<dbReference type="Proteomes" id="UP001305647">
    <property type="component" value="Unassembled WGS sequence"/>
</dbReference>
<feature type="region of interest" description="Disordered" evidence="1">
    <location>
        <begin position="87"/>
        <end position="116"/>
    </location>
</feature>
<organism evidence="2 3">
    <name type="scientific">Parathielavia hyrcaniae</name>
    <dbReference type="NCBI Taxonomy" id="113614"/>
    <lineage>
        <taxon>Eukaryota</taxon>
        <taxon>Fungi</taxon>
        <taxon>Dikarya</taxon>
        <taxon>Ascomycota</taxon>
        <taxon>Pezizomycotina</taxon>
        <taxon>Sordariomycetes</taxon>
        <taxon>Sordariomycetidae</taxon>
        <taxon>Sordariales</taxon>
        <taxon>Chaetomiaceae</taxon>
        <taxon>Parathielavia</taxon>
    </lineage>
</organism>
<evidence type="ECO:0000256" key="1">
    <source>
        <dbReference type="SAM" id="MobiDB-lite"/>
    </source>
</evidence>
<comment type="caution">
    <text evidence="2">The sequence shown here is derived from an EMBL/GenBank/DDBJ whole genome shotgun (WGS) entry which is preliminary data.</text>
</comment>
<dbReference type="AlphaFoldDB" id="A0AAN6PV22"/>
<gene>
    <name evidence="2" type="ORF">N658DRAFT_219798</name>
</gene>
<feature type="compositionally biased region" description="Basic residues" evidence="1">
    <location>
        <begin position="92"/>
        <end position="101"/>
    </location>
</feature>
<evidence type="ECO:0000313" key="2">
    <source>
        <dbReference type="EMBL" id="KAK4098475.1"/>
    </source>
</evidence>
<accession>A0AAN6PV22</accession>